<dbReference type="EMBL" id="AWFH01000061">
    <property type="protein sequence ID" value="KCZ58265.1"/>
    <property type="molecule type" value="Genomic_DNA"/>
</dbReference>
<dbReference type="PANTHER" id="PTHR30319">
    <property type="entry name" value="PHENYLACETIC ACID REGULATOR-RELATED TRANSCRIPTIONAL REPRESSOR"/>
    <property type="match status" value="1"/>
</dbReference>
<evidence type="ECO:0008006" key="3">
    <source>
        <dbReference type="Google" id="ProtNLM"/>
    </source>
</evidence>
<dbReference type="eggNOG" id="COG3327">
    <property type="taxonomic scope" value="Bacteria"/>
</dbReference>
<dbReference type="Gene3D" id="1.10.10.10">
    <property type="entry name" value="Winged helix-like DNA-binding domain superfamily/Winged helix DNA-binding domain"/>
    <property type="match status" value="1"/>
</dbReference>
<protein>
    <recommendedName>
        <fullName evidence="3">PaaX-like N-terminal domain-containing protein</fullName>
    </recommendedName>
</protein>
<name>A0A059DXS9_9PROT</name>
<dbReference type="PANTHER" id="PTHR30319:SF1">
    <property type="entry name" value="TRANSCRIPTIONAL REPRESSOR PAAX"/>
    <property type="match status" value="1"/>
</dbReference>
<dbReference type="RefSeq" id="WP_241764236.1">
    <property type="nucleotide sequence ID" value="NZ_AWFH01000061.1"/>
</dbReference>
<dbReference type="AlphaFoldDB" id="A0A059DXS9"/>
<keyword evidence="2" id="KW-1185">Reference proteome</keyword>
<proteinExistence type="predicted"/>
<evidence type="ECO:0000313" key="1">
    <source>
        <dbReference type="EMBL" id="KCZ58265.1"/>
    </source>
</evidence>
<dbReference type="GeneID" id="92500461"/>
<evidence type="ECO:0000313" key="2">
    <source>
        <dbReference type="Proteomes" id="UP000024547"/>
    </source>
</evidence>
<dbReference type="STRING" id="1280948.HY36_10415"/>
<dbReference type="Gene3D" id="3.30.70.2650">
    <property type="match status" value="1"/>
</dbReference>
<dbReference type="InterPro" id="IPR036388">
    <property type="entry name" value="WH-like_DNA-bd_sf"/>
</dbReference>
<gene>
    <name evidence="1" type="ORF">HY36_10415</name>
</gene>
<sequence length="279" mass="31044">MSQFVYYYEPLTPEDVSARALVLSLMSSTDASPQAIGRLIHAAALFGIEASTLRVAVTRLIKDELLESPERGIYSPGPKAQALMRRVKQWEHVAGRMVDWNGDWLVALTRHLGRSDRKQLRARERALALFGYQQTEEGFWVRPANLAGDLESHRAGLTEIGADEDIILMRASDMAMAGPQDWASLWSPDALSRSYAHAIDTMDKSMATLDGKAVDAAARETLLIGQPVIRAINFDPLLPPELGDQDGLLRMADKMRAYNKIGQACWQRYYASIEKAAQE</sequence>
<organism evidence="1 2">
    <name type="scientific">Hyphomonas atlantica</name>
    <dbReference type="NCBI Taxonomy" id="1280948"/>
    <lineage>
        <taxon>Bacteria</taxon>
        <taxon>Pseudomonadati</taxon>
        <taxon>Pseudomonadota</taxon>
        <taxon>Alphaproteobacteria</taxon>
        <taxon>Hyphomonadales</taxon>
        <taxon>Hyphomonadaceae</taxon>
        <taxon>Hyphomonas</taxon>
    </lineage>
</organism>
<reference evidence="1 2" key="1">
    <citation type="journal article" date="2014" name="Antonie Van Leeuwenhoek">
        <title>Hyphomonas beringensis sp. nov. and Hyphomonas chukchiensis sp. nov., isolated from surface seawater of the Bering Sea and Chukchi Sea.</title>
        <authorList>
            <person name="Li C."/>
            <person name="Lai Q."/>
            <person name="Li G."/>
            <person name="Dong C."/>
            <person name="Wang J."/>
            <person name="Liao Y."/>
            <person name="Shao Z."/>
        </authorList>
    </citation>
    <scope>NUCLEOTIDE SEQUENCE [LARGE SCALE GENOMIC DNA]</scope>
    <source>
        <strain evidence="1 2">22II1-22F38</strain>
    </source>
</reference>
<dbReference type="PATRIC" id="fig|1280948.3.peg.3208"/>
<comment type="caution">
    <text evidence="1">The sequence shown here is derived from an EMBL/GenBank/DDBJ whole genome shotgun (WGS) entry which is preliminary data.</text>
</comment>
<dbReference type="Proteomes" id="UP000024547">
    <property type="component" value="Unassembled WGS sequence"/>
</dbReference>
<accession>A0A059DXS9</accession>
<dbReference type="GO" id="GO:0006351">
    <property type="term" value="P:DNA-templated transcription"/>
    <property type="evidence" value="ECO:0007669"/>
    <property type="project" value="TreeGrafter"/>
</dbReference>